<evidence type="ECO:0000313" key="3">
    <source>
        <dbReference type="Proteomes" id="UP000602087"/>
    </source>
</evidence>
<name>A0A934I596_9MICO</name>
<feature type="transmembrane region" description="Helical" evidence="1">
    <location>
        <begin position="124"/>
        <end position="142"/>
    </location>
</feature>
<evidence type="ECO:0000256" key="1">
    <source>
        <dbReference type="SAM" id="Phobius"/>
    </source>
</evidence>
<feature type="transmembrane region" description="Helical" evidence="1">
    <location>
        <begin position="287"/>
        <end position="307"/>
    </location>
</feature>
<organism evidence="2 3">
    <name type="scientific">Sanguibacter suaedae</name>
    <dbReference type="NCBI Taxonomy" id="2795737"/>
    <lineage>
        <taxon>Bacteria</taxon>
        <taxon>Bacillati</taxon>
        <taxon>Actinomycetota</taxon>
        <taxon>Actinomycetes</taxon>
        <taxon>Micrococcales</taxon>
        <taxon>Sanguibacteraceae</taxon>
        <taxon>Sanguibacter</taxon>
    </lineage>
</organism>
<keyword evidence="1" id="KW-0812">Transmembrane</keyword>
<dbReference type="RefSeq" id="WP_198733034.1">
    <property type="nucleotide sequence ID" value="NZ_JAEINH010000003.1"/>
</dbReference>
<feature type="transmembrane region" description="Helical" evidence="1">
    <location>
        <begin position="183"/>
        <end position="201"/>
    </location>
</feature>
<proteinExistence type="predicted"/>
<dbReference type="AlphaFoldDB" id="A0A934I596"/>
<gene>
    <name evidence="2" type="ORF">JAV76_05660</name>
</gene>
<dbReference type="Proteomes" id="UP000602087">
    <property type="component" value="Unassembled WGS sequence"/>
</dbReference>
<feature type="transmembrane region" description="Helical" evidence="1">
    <location>
        <begin position="92"/>
        <end position="112"/>
    </location>
</feature>
<reference evidence="2" key="1">
    <citation type="submission" date="2020-12" db="EMBL/GenBank/DDBJ databases">
        <title>Sanguibacter suaedae sp. nov., isolated from Suaeda aralocaspica.</title>
        <authorList>
            <person name="Ma Q."/>
        </authorList>
    </citation>
    <scope>NUCLEOTIDE SEQUENCE</scope>
    <source>
        <strain evidence="2">YZGR15</strain>
    </source>
</reference>
<sequence length="343" mass="36957">MTEPTRTEWLHPDDEAWGDRLLARLLVTHDVALDDAESAVEDARRACHESGRTAAELFGSADAHAREVANDIVPVTKRAAVDLDGASPRDRWTLLLLGTGWLGSIWSIWLLVADGWWVDVEPAALALLAGIVVGAAGTWFGTLARTAGDLRGCWSWWALGAVGIVAGAVGASSFSDVAPLGEVPTLVVLAAAVAVIVVGFVREEPRAEPDPAPGGTTPDAWFDRLHGLLRGRYHLPRATARQHVADARSHWTDTGSVHPEDEFGTPEVYALELLDGSPEPERRKARYATWLYTVVAGYWAFVTTTTVLDDGSLWSIVWRAVAFLLFAGSAVSAWRRSKPAAAA</sequence>
<feature type="transmembrane region" description="Helical" evidence="1">
    <location>
        <begin position="154"/>
        <end position="171"/>
    </location>
</feature>
<keyword evidence="3" id="KW-1185">Reference proteome</keyword>
<comment type="caution">
    <text evidence="2">The sequence shown here is derived from an EMBL/GenBank/DDBJ whole genome shotgun (WGS) entry which is preliminary data.</text>
</comment>
<accession>A0A934I596</accession>
<keyword evidence="1" id="KW-0472">Membrane</keyword>
<dbReference type="EMBL" id="JAEINH010000003">
    <property type="protein sequence ID" value="MBI9114496.1"/>
    <property type="molecule type" value="Genomic_DNA"/>
</dbReference>
<protein>
    <submittedName>
        <fullName evidence="2">Uncharacterized protein</fullName>
    </submittedName>
</protein>
<keyword evidence="1" id="KW-1133">Transmembrane helix</keyword>
<evidence type="ECO:0000313" key="2">
    <source>
        <dbReference type="EMBL" id="MBI9114496.1"/>
    </source>
</evidence>
<feature type="transmembrane region" description="Helical" evidence="1">
    <location>
        <begin position="313"/>
        <end position="334"/>
    </location>
</feature>